<dbReference type="PANTHER" id="PTHR11076:SF34">
    <property type="entry name" value="PROTEIN UMUC"/>
    <property type="match status" value="1"/>
</dbReference>
<dbReference type="GO" id="GO:0006281">
    <property type="term" value="P:DNA repair"/>
    <property type="evidence" value="ECO:0007669"/>
    <property type="project" value="UniProtKB-KW"/>
</dbReference>
<gene>
    <name evidence="7" type="ORF">E8K88_13990</name>
</gene>
<dbReference type="GO" id="GO:0005829">
    <property type="term" value="C:cytosol"/>
    <property type="evidence" value="ECO:0007669"/>
    <property type="project" value="TreeGrafter"/>
</dbReference>
<dbReference type="CDD" id="cd01700">
    <property type="entry name" value="PolY_Pol_V_umuC"/>
    <property type="match status" value="1"/>
</dbReference>
<reference evidence="7 8" key="1">
    <citation type="submission" date="2019-04" db="EMBL/GenBank/DDBJ databases">
        <title>Lampropedia sp YIM MLB12 draf genome.</title>
        <authorList>
            <person name="Wang Y.-X."/>
        </authorList>
    </citation>
    <scope>NUCLEOTIDE SEQUENCE [LARGE SCALE GENOMIC DNA]</scope>
    <source>
        <strain evidence="7 8">YIM MLB12</strain>
    </source>
</reference>
<dbReference type="Gene3D" id="3.30.70.270">
    <property type="match status" value="1"/>
</dbReference>
<dbReference type="Pfam" id="PF11799">
    <property type="entry name" value="IMS_C"/>
    <property type="match status" value="1"/>
</dbReference>
<keyword evidence="5" id="KW-0742">SOS response</keyword>
<keyword evidence="3" id="KW-0741">SOS mutagenesis</keyword>
<evidence type="ECO:0000259" key="6">
    <source>
        <dbReference type="PROSITE" id="PS50173"/>
    </source>
</evidence>
<feature type="domain" description="UmuC" evidence="6">
    <location>
        <begin position="2"/>
        <end position="196"/>
    </location>
</feature>
<dbReference type="OrthoDB" id="9808813at2"/>
<name>A0A4S5BQ28_9BURK</name>
<dbReference type="GO" id="GO:0042276">
    <property type="term" value="P:error-prone translesion synthesis"/>
    <property type="evidence" value="ECO:0007669"/>
    <property type="project" value="TreeGrafter"/>
</dbReference>
<dbReference type="InterPro" id="IPR025188">
    <property type="entry name" value="DUF4113"/>
</dbReference>
<dbReference type="RefSeq" id="WP_136407300.1">
    <property type="nucleotide sequence ID" value="NZ_SSWX01000020.1"/>
</dbReference>
<comment type="similarity">
    <text evidence="1">Belongs to the DNA polymerase type-Y family.</text>
</comment>
<proteinExistence type="inferred from homology"/>
<dbReference type="GO" id="GO:0003684">
    <property type="term" value="F:damaged DNA binding"/>
    <property type="evidence" value="ECO:0007669"/>
    <property type="project" value="InterPro"/>
</dbReference>
<dbReference type="Pfam" id="PF13438">
    <property type="entry name" value="DUF4113"/>
    <property type="match status" value="1"/>
</dbReference>
<evidence type="ECO:0000313" key="7">
    <source>
        <dbReference type="EMBL" id="THJ31756.1"/>
    </source>
</evidence>
<evidence type="ECO:0000256" key="5">
    <source>
        <dbReference type="ARBA" id="ARBA00023236"/>
    </source>
</evidence>
<dbReference type="SUPFAM" id="SSF56672">
    <property type="entry name" value="DNA/RNA polymerases"/>
    <property type="match status" value="1"/>
</dbReference>
<dbReference type="InterPro" id="IPR043502">
    <property type="entry name" value="DNA/RNA_pol_sf"/>
</dbReference>
<dbReference type="Gene3D" id="3.40.1170.60">
    <property type="match status" value="1"/>
</dbReference>
<accession>A0A4S5BQ28</accession>
<dbReference type="EMBL" id="SSWX01000020">
    <property type="protein sequence ID" value="THJ31756.1"/>
    <property type="molecule type" value="Genomic_DNA"/>
</dbReference>
<dbReference type="PANTHER" id="PTHR11076">
    <property type="entry name" value="DNA REPAIR POLYMERASE UMUC / TRANSFERASE FAMILY MEMBER"/>
    <property type="match status" value="1"/>
</dbReference>
<evidence type="ECO:0000256" key="2">
    <source>
        <dbReference type="ARBA" id="ARBA00022763"/>
    </source>
</evidence>
<evidence type="ECO:0000256" key="3">
    <source>
        <dbReference type="ARBA" id="ARBA00023199"/>
    </source>
</evidence>
<dbReference type="GO" id="GO:0009432">
    <property type="term" value="P:SOS response"/>
    <property type="evidence" value="ECO:0007669"/>
    <property type="project" value="UniProtKB-KW"/>
</dbReference>
<evidence type="ECO:0000256" key="1">
    <source>
        <dbReference type="ARBA" id="ARBA00010945"/>
    </source>
</evidence>
<dbReference type="InterPro" id="IPR043128">
    <property type="entry name" value="Rev_trsase/Diguanyl_cyclase"/>
</dbReference>
<dbReference type="Proteomes" id="UP000306236">
    <property type="component" value="Unassembled WGS sequence"/>
</dbReference>
<dbReference type="AlphaFoldDB" id="A0A4S5BQ28"/>
<evidence type="ECO:0000313" key="8">
    <source>
        <dbReference type="Proteomes" id="UP000306236"/>
    </source>
</evidence>
<keyword evidence="4" id="KW-0234">DNA repair</keyword>
<keyword evidence="8" id="KW-1185">Reference proteome</keyword>
<comment type="caution">
    <text evidence="7">The sequence shown here is derived from an EMBL/GenBank/DDBJ whole genome shotgun (WGS) entry which is preliminary data.</text>
</comment>
<dbReference type="InterPro" id="IPR050116">
    <property type="entry name" value="DNA_polymerase-Y"/>
</dbReference>
<sequence length="478" mass="52705">MFALVDGNNFYCSCERVFQPYLQNRPLIVLSNNDGCAIARSDEAKALGIRMGAPYFQIKHLEKTANLATRSANFTLYGDMSNRMMGVAAQMGPEQEIYSIDECFIGLHGLPTNSLTERAWHTHRQIAQWTGIPNCIGIGPTKTLAKLANHIAKSADRQIKPYPAILAKVCNFAELNDRQTSYLFQKIAVSEVWGIGRRIARQLQAEGILSIWDFMQLSAATVRQRWSVVLESTWRELHGTPCRQLEANPEPRQQIAYTRSFGHPTTALPDLESAITTFATRAADKLRKQHSQASQVLVFAKSSPFATNTAPHSRTVVQGLSEPSNNTVALVAAALAALRKLYQPGIRYSKAGVMLLDLCNVPPWGQAGKSQRALDEQAGGDALDLGLLNSHDAALVHGAETEQLSLDFSPLAAQQAHSQQQAKAQRLMTALDAITHRFGHDTVVLASQLDGKRGWQMRQEQRSPHYTTCLGDVPVVRV</sequence>
<keyword evidence="2" id="KW-0227">DNA damage</keyword>
<organism evidence="7 8">
    <name type="scientific">Lampropedia aestuarii</name>
    <dbReference type="NCBI Taxonomy" id="2562762"/>
    <lineage>
        <taxon>Bacteria</taxon>
        <taxon>Pseudomonadati</taxon>
        <taxon>Pseudomonadota</taxon>
        <taxon>Betaproteobacteria</taxon>
        <taxon>Burkholderiales</taxon>
        <taxon>Comamonadaceae</taxon>
        <taxon>Lampropedia</taxon>
    </lineage>
</organism>
<dbReference type="PROSITE" id="PS50173">
    <property type="entry name" value="UMUC"/>
    <property type="match status" value="1"/>
</dbReference>
<evidence type="ECO:0000256" key="4">
    <source>
        <dbReference type="ARBA" id="ARBA00023204"/>
    </source>
</evidence>
<protein>
    <submittedName>
        <fullName evidence="7">Y-family DNA polymerase</fullName>
    </submittedName>
</protein>
<dbReference type="InterPro" id="IPR001126">
    <property type="entry name" value="UmuC"/>
</dbReference>
<dbReference type="GO" id="GO:0003887">
    <property type="term" value="F:DNA-directed DNA polymerase activity"/>
    <property type="evidence" value="ECO:0007669"/>
    <property type="project" value="TreeGrafter"/>
</dbReference>
<dbReference type="Pfam" id="PF00817">
    <property type="entry name" value="IMS"/>
    <property type="match status" value="1"/>
</dbReference>
<dbReference type="InterPro" id="IPR017961">
    <property type="entry name" value="DNA_pol_Y-fam_little_finger"/>
</dbReference>